<dbReference type="SMART" id="SM00448">
    <property type="entry name" value="REC"/>
    <property type="match status" value="1"/>
</dbReference>
<dbReference type="Pfam" id="PF00072">
    <property type="entry name" value="Response_reg"/>
    <property type="match status" value="1"/>
</dbReference>
<dbReference type="Proteomes" id="UP000526501">
    <property type="component" value="Unassembled WGS sequence"/>
</dbReference>
<dbReference type="InterPro" id="IPR036890">
    <property type="entry name" value="HATPase_C_sf"/>
</dbReference>
<dbReference type="AlphaFoldDB" id="A0A7X1B7D6"/>
<feature type="compositionally biased region" description="Polar residues" evidence="5">
    <location>
        <begin position="365"/>
        <end position="376"/>
    </location>
</feature>
<dbReference type="RefSeq" id="WP_185660894.1">
    <property type="nucleotide sequence ID" value="NZ_CAWPOO010000012.1"/>
</dbReference>
<dbReference type="InterPro" id="IPR011006">
    <property type="entry name" value="CheY-like_superfamily"/>
</dbReference>
<dbReference type="PROSITE" id="PS50110">
    <property type="entry name" value="RESPONSE_REGULATORY"/>
    <property type="match status" value="1"/>
</dbReference>
<dbReference type="Gene3D" id="3.40.50.2300">
    <property type="match status" value="1"/>
</dbReference>
<dbReference type="PANTHER" id="PTHR43547:SF2">
    <property type="entry name" value="HYBRID SIGNAL TRANSDUCTION HISTIDINE KINASE C"/>
    <property type="match status" value="1"/>
</dbReference>
<evidence type="ECO:0000259" key="6">
    <source>
        <dbReference type="PROSITE" id="PS50109"/>
    </source>
</evidence>
<dbReference type="EC" id="2.7.13.3" evidence="2"/>
<dbReference type="SMART" id="SM00387">
    <property type="entry name" value="HATPase_c"/>
    <property type="match status" value="1"/>
</dbReference>
<dbReference type="PROSITE" id="PS50109">
    <property type="entry name" value="HIS_KIN"/>
    <property type="match status" value="1"/>
</dbReference>
<evidence type="ECO:0000313" key="9">
    <source>
        <dbReference type="Proteomes" id="UP000526501"/>
    </source>
</evidence>
<evidence type="ECO:0000256" key="5">
    <source>
        <dbReference type="SAM" id="MobiDB-lite"/>
    </source>
</evidence>
<dbReference type="PANTHER" id="PTHR43547">
    <property type="entry name" value="TWO-COMPONENT HISTIDINE KINASE"/>
    <property type="match status" value="1"/>
</dbReference>
<dbReference type="InterPro" id="IPR004358">
    <property type="entry name" value="Sig_transdc_His_kin-like_C"/>
</dbReference>
<reference evidence="8 9" key="1">
    <citation type="submission" date="2020-07" db="EMBL/GenBank/DDBJ databases">
        <authorList>
            <person name="Feng X."/>
        </authorList>
    </citation>
    <scope>NUCLEOTIDE SEQUENCE [LARGE SCALE GENOMIC DNA]</scope>
    <source>
        <strain evidence="8 9">JCM23202</strain>
    </source>
</reference>
<keyword evidence="9" id="KW-1185">Reference proteome</keyword>
<dbReference type="EMBL" id="JACHVC010000012">
    <property type="protein sequence ID" value="MBC2607030.1"/>
    <property type="molecule type" value="Genomic_DNA"/>
</dbReference>
<evidence type="ECO:0000259" key="7">
    <source>
        <dbReference type="PROSITE" id="PS50110"/>
    </source>
</evidence>
<gene>
    <name evidence="8" type="ORF">H5P27_13330</name>
</gene>
<dbReference type="InterPro" id="IPR005467">
    <property type="entry name" value="His_kinase_dom"/>
</dbReference>
<dbReference type="SUPFAM" id="SSF52172">
    <property type="entry name" value="CheY-like"/>
    <property type="match status" value="1"/>
</dbReference>
<proteinExistence type="predicted"/>
<dbReference type="InterPro" id="IPR003594">
    <property type="entry name" value="HATPase_dom"/>
</dbReference>
<comment type="caution">
    <text evidence="8">The sequence shown here is derived from an EMBL/GenBank/DDBJ whole genome shotgun (WGS) entry which is preliminary data.</text>
</comment>
<feature type="domain" description="Histidine kinase" evidence="6">
    <location>
        <begin position="151"/>
        <end position="376"/>
    </location>
</feature>
<dbReference type="Gene3D" id="3.30.565.10">
    <property type="entry name" value="Histidine kinase-like ATPase, C-terminal domain"/>
    <property type="match status" value="1"/>
</dbReference>
<sequence length="376" mass="41744">MSEKVQNKGVFKIFILDDSASTRNIAKYSLEEHLPCSVFLFSQVGELESKVAELVPDLILLEDNDNSDAGVSTCEKLKSAKITKHVPVFFLSGKKDPTQRVAALKAGGVDFLIKPFYPEELVTRIRMHILMHRLRLENAAQIAEQKALLRVLCHDLVNPIFAAHSLLDLKLSLNKPVTREVLESVVSCCQSALDIVTHVREEHTLVKTNKQFKSETVQLQDAFDESRRILGERIKDKNLELITECDPELSVNIKRVVLVHNILNNLLTNAIKFSNAGNKIEMTAQRLPGSEDSFCVVKVRDYGIGMPPEILKNVFRDSSKTSRQGTSNEAGTGFGMPLVKRYVEKSGGAIKISSTESGEGVSPDEQGTTVELTFPL</sequence>
<evidence type="ECO:0000313" key="8">
    <source>
        <dbReference type="EMBL" id="MBC2607030.1"/>
    </source>
</evidence>
<feature type="domain" description="Response regulatory" evidence="7">
    <location>
        <begin position="12"/>
        <end position="129"/>
    </location>
</feature>
<evidence type="ECO:0000256" key="1">
    <source>
        <dbReference type="ARBA" id="ARBA00000085"/>
    </source>
</evidence>
<evidence type="ECO:0000256" key="2">
    <source>
        <dbReference type="ARBA" id="ARBA00012438"/>
    </source>
</evidence>
<dbReference type="SUPFAM" id="SSF55874">
    <property type="entry name" value="ATPase domain of HSP90 chaperone/DNA topoisomerase II/histidine kinase"/>
    <property type="match status" value="1"/>
</dbReference>
<dbReference type="GO" id="GO:0000155">
    <property type="term" value="F:phosphorelay sensor kinase activity"/>
    <property type="evidence" value="ECO:0007669"/>
    <property type="project" value="TreeGrafter"/>
</dbReference>
<protein>
    <recommendedName>
        <fullName evidence="2">histidine kinase</fullName>
        <ecNumber evidence="2">2.7.13.3</ecNumber>
    </recommendedName>
</protein>
<dbReference type="PRINTS" id="PR00344">
    <property type="entry name" value="BCTRLSENSOR"/>
</dbReference>
<evidence type="ECO:0000256" key="3">
    <source>
        <dbReference type="ARBA" id="ARBA00022553"/>
    </source>
</evidence>
<dbReference type="Pfam" id="PF02518">
    <property type="entry name" value="HATPase_c"/>
    <property type="match status" value="1"/>
</dbReference>
<name>A0A7X1B7D6_9BACT</name>
<dbReference type="InterPro" id="IPR001789">
    <property type="entry name" value="Sig_transdc_resp-reg_receiver"/>
</dbReference>
<comment type="caution">
    <text evidence="4">Lacks conserved residue(s) required for the propagation of feature annotation.</text>
</comment>
<comment type="catalytic activity">
    <reaction evidence="1">
        <text>ATP + protein L-histidine = ADP + protein N-phospho-L-histidine.</text>
        <dbReference type="EC" id="2.7.13.3"/>
    </reaction>
</comment>
<accession>A0A7X1B7D6</accession>
<organism evidence="8 9">
    <name type="scientific">Pelagicoccus albus</name>
    <dbReference type="NCBI Taxonomy" id="415222"/>
    <lineage>
        <taxon>Bacteria</taxon>
        <taxon>Pseudomonadati</taxon>
        <taxon>Verrucomicrobiota</taxon>
        <taxon>Opitutia</taxon>
        <taxon>Puniceicoccales</taxon>
        <taxon>Pelagicoccaceae</taxon>
        <taxon>Pelagicoccus</taxon>
    </lineage>
</organism>
<keyword evidence="3" id="KW-0597">Phosphoprotein</keyword>
<evidence type="ECO:0000256" key="4">
    <source>
        <dbReference type="PROSITE-ProRule" id="PRU00169"/>
    </source>
</evidence>
<feature type="region of interest" description="Disordered" evidence="5">
    <location>
        <begin position="353"/>
        <end position="376"/>
    </location>
</feature>